<dbReference type="InterPro" id="IPR005106">
    <property type="entry name" value="Asp/hSer_DH_NAD-bd"/>
</dbReference>
<keyword evidence="9" id="KW-0486">Methionine biosynthesis</keyword>
<comment type="similarity">
    <text evidence="12">Belongs to the homoserine dehydrogenase family.</text>
</comment>
<name>A0A432Z2J6_9GAMM</name>
<dbReference type="GO" id="GO:0009088">
    <property type="term" value="P:threonine biosynthetic process"/>
    <property type="evidence" value="ECO:0007669"/>
    <property type="project" value="UniProtKB-UniPathway"/>
</dbReference>
<dbReference type="UniPathway" id="UPA00050">
    <property type="reaction ID" value="UER00063"/>
</dbReference>
<dbReference type="RefSeq" id="WP_026860643.1">
    <property type="nucleotide sequence ID" value="NZ_PIQE01000003.1"/>
</dbReference>
<dbReference type="InterPro" id="IPR011147">
    <property type="entry name" value="Bifunc_Aspkin/hSer_DH"/>
</dbReference>
<dbReference type="SUPFAM" id="SSF51735">
    <property type="entry name" value="NAD(P)-binding Rossmann-fold domains"/>
    <property type="match status" value="1"/>
</dbReference>
<keyword evidence="5" id="KW-0028">Amino-acid biosynthesis</keyword>
<evidence type="ECO:0000256" key="10">
    <source>
        <dbReference type="ARBA" id="ARBA00048841"/>
    </source>
</evidence>
<dbReference type="Gene3D" id="3.40.50.720">
    <property type="entry name" value="NAD(P)-binding Rossmann-like Domain"/>
    <property type="match status" value="1"/>
</dbReference>
<dbReference type="Pfam" id="PF00742">
    <property type="entry name" value="Homoserine_dh"/>
    <property type="match status" value="1"/>
</dbReference>
<comment type="cofactor">
    <cofactor evidence="1">
        <name>a metal cation</name>
        <dbReference type="ChEBI" id="CHEBI:25213"/>
    </cofactor>
</comment>
<dbReference type="Pfam" id="PF03447">
    <property type="entry name" value="NAD_binding_3"/>
    <property type="match status" value="1"/>
</dbReference>
<accession>A0A432Z2J6</accession>
<dbReference type="PANTHER" id="PTHR43070:SF5">
    <property type="entry name" value="HOMOSERINE DEHYDROGENASE"/>
    <property type="match status" value="1"/>
</dbReference>
<comment type="catalytic activity">
    <reaction evidence="11">
        <text>L-homoserine + NAD(+) = L-aspartate 4-semialdehyde + NADH + H(+)</text>
        <dbReference type="Rhea" id="RHEA:15757"/>
        <dbReference type="ChEBI" id="CHEBI:15378"/>
        <dbReference type="ChEBI" id="CHEBI:57476"/>
        <dbReference type="ChEBI" id="CHEBI:57540"/>
        <dbReference type="ChEBI" id="CHEBI:57945"/>
        <dbReference type="ChEBI" id="CHEBI:537519"/>
        <dbReference type="EC" id="1.1.1.3"/>
    </reaction>
    <physiologicalReaction direction="right-to-left" evidence="11">
        <dbReference type="Rhea" id="RHEA:15759"/>
    </physiologicalReaction>
</comment>
<evidence type="ECO:0000256" key="8">
    <source>
        <dbReference type="ARBA" id="ARBA00023002"/>
    </source>
</evidence>
<keyword evidence="16" id="KW-1185">Reference proteome</keyword>
<evidence type="ECO:0000256" key="5">
    <source>
        <dbReference type="ARBA" id="ARBA00022605"/>
    </source>
</evidence>
<dbReference type="PANTHER" id="PTHR43070">
    <property type="match status" value="1"/>
</dbReference>
<evidence type="ECO:0000313" key="16">
    <source>
        <dbReference type="Proteomes" id="UP000287022"/>
    </source>
</evidence>
<dbReference type="Proteomes" id="UP000287022">
    <property type="component" value="Unassembled WGS sequence"/>
</dbReference>
<gene>
    <name evidence="15" type="ORF">CWI80_10020</name>
</gene>
<comment type="pathway">
    <text evidence="2">Amino-acid biosynthesis; L-threonine biosynthesis; L-threonine from L-aspartate: step 3/5.</text>
</comment>
<comment type="pathway">
    <text evidence="3">Amino-acid biosynthesis; L-methionine biosynthesis via de novo pathway; L-homoserine from L-aspartate: step 3/3.</text>
</comment>
<evidence type="ECO:0000256" key="7">
    <source>
        <dbReference type="ARBA" id="ARBA00022857"/>
    </source>
</evidence>
<evidence type="ECO:0000256" key="9">
    <source>
        <dbReference type="ARBA" id="ARBA00023167"/>
    </source>
</evidence>
<dbReference type="InterPro" id="IPR036291">
    <property type="entry name" value="NAD(P)-bd_dom_sf"/>
</dbReference>
<dbReference type="SUPFAM" id="SSF55347">
    <property type="entry name" value="Glyceraldehyde-3-phosphate dehydrogenase-like, C-terminal domain"/>
    <property type="match status" value="1"/>
</dbReference>
<dbReference type="STRING" id="1122124.GCA_000423165_01916"/>
<dbReference type="AlphaFoldDB" id="A0A432Z2J6"/>
<reference evidence="16" key="1">
    <citation type="journal article" date="2018" name="Front. Microbiol.">
        <title>Genome-Based Analysis Reveals the Taxonomy and Diversity of the Family Idiomarinaceae.</title>
        <authorList>
            <person name="Liu Y."/>
            <person name="Lai Q."/>
            <person name="Shao Z."/>
        </authorList>
    </citation>
    <scope>NUCLEOTIDE SEQUENCE [LARGE SCALE GENOMIC DNA]</scope>
    <source>
        <strain evidence="16">c121</strain>
    </source>
</reference>
<protein>
    <recommendedName>
        <fullName evidence="4">homoserine dehydrogenase</fullName>
        <ecNumber evidence="4">1.1.1.3</ecNumber>
    </recommendedName>
</protein>
<evidence type="ECO:0000256" key="12">
    <source>
        <dbReference type="RuleBase" id="RU004171"/>
    </source>
</evidence>
<keyword evidence="6" id="KW-0791">Threonine biosynthesis</keyword>
<dbReference type="GO" id="GO:0050661">
    <property type="term" value="F:NADP binding"/>
    <property type="evidence" value="ECO:0007669"/>
    <property type="project" value="InterPro"/>
</dbReference>
<dbReference type="Gene3D" id="3.30.360.10">
    <property type="entry name" value="Dihydrodipicolinate Reductase, domain 2"/>
    <property type="match status" value="1"/>
</dbReference>
<evidence type="ECO:0000259" key="14">
    <source>
        <dbReference type="Pfam" id="PF03447"/>
    </source>
</evidence>
<dbReference type="EMBL" id="PIQE01000003">
    <property type="protein sequence ID" value="RUO72128.1"/>
    <property type="molecule type" value="Genomic_DNA"/>
</dbReference>
<keyword evidence="8" id="KW-0560">Oxidoreductase</keyword>
<dbReference type="GO" id="GO:0009086">
    <property type="term" value="P:methionine biosynthetic process"/>
    <property type="evidence" value="ECO:0007669"/>
    <property type="project" value="UniProtKB-KW"/>
</dbReference>
<comment type="catalytic activity">
    <reaction evidence="10">
        <text>L-homoserine + NADP(+) = L-aspartate 4-semialdehyde + NADPH + H(+)</text>
        <dbReference type="Rhea" id="RHEA:15761"/>
        <dbReference type="ChEBI" id="CHEBI:15378"/>
        <dbReference type="ChEBI" id="CHEBI:57476"/>
        <dbReference type="ChEBI" id="CHEBI:57783"/>
        <dbReference type="ChEBI" id="CHEBI:58349"/>
        <dbReference type="ChEBI" id="CHEBI:537519"/>
        <dbReference type="EC" id="1.1.1.3"/>
    </reaction>
    <physiologicalReaction direction="right-to-left" evidence="10">
        <dbReference type="Rhea" id="RHEA:15763"/>
    </physiologicalReaction>
</comment>
<feature type="domain" description="Homoserine dehydrogenase catalytic" evidence="13">
    <location>
        <begin position="152"/>
        <end position="352"/>
    </location>
</feature>
<dbReference type="GO" id="GO:0009089">
    <property type="term" value="P:lysine biosynthetic process via diaminopimelate"/>
    <property type="evidence" value="ECO:0007669"/>
    <property type="project" value="UniProtKB-ARBA"/>
</dbReference>
<feature type="domain" description="Aspartate/homoserine dehydrogenase NAD-binding" evidence="14">
    <location>
        <begin position="12"/>
        <end position="143"/>
    </location>
</feature>
<evidence type="ECO:0000256" key="3">
    <source>
        <dbReference type="ARBA" id="ARBA00005062"/>
    </source>
</evidence>
<evidence type="ECO:0000256" key="2">
    <source>
        <dbReference type="ARBA" id="ARBA00005056"/>
    </source>
</evidence>
<dbReference type="UniPathway" id="UPA00051">
    <property type="reaction ID" value="UER00465"/>
</dbReference>
<dbReference type="GO" id="GO:0004412">
    <property type="term" value="F:homoserine dehydrogenase activity"/>
    <property type="evidence" value="ECO:0007669"/>
    <property type="project" value="UniProtKB-EC"/>
</dbReference>
<comment type="caution">
    <text evidence="15">The sequence shown here is derived from an EMBL/GenBank/DDBJ whole genome shotgun (WGS) entry which is preliminary data.</text>
</comment>
<sequence>MSRADIAIGVIGVGTIGSYWLNHFADTLALSTQTRVTGIFRSRHHLNAPRGVDVSRWAEQFEHAVVPGDAEAISAWIKRNQQRADHVILLDLTASKTVSRQYPRWFAEGAHIISANKYAGSSRWDWYQELQRVQAQYQRHWLYNTTVGAGLPILTAVDERCRCGDTIFSIEGNLSGSLSWIFQQYRSGDKLSDWLVQAQQLGLTEPDPRLDLGGMDVARKLVILAREAGWTLQLDDLEIQNLVPEALRALDVASFLQQLETFDTAFDDWRQATAPTAEQWVYLGYIRRTEEGRYEAGTCLQPIDAESNYARLPAGNANFTVRSQQYNRNPLVIQGPGAGPEVTAAGVHSDVLQLITKLKNLT</sequence>
<dbReference type="InterPro" id="IPR019811">
    <property type="entry name" value="HDH_CS"/>
</dbReference>
<keyword evidence="7" id="KW-0521">NADP</keyword>
<organism evidence="15 16">
    <name type="scientific">Pseudidiomarina sediminum</name>
    <dbReference type="NCBI Taxonomy" id="431675"/>
    <lineage>
        <taxon>Bacteria</taxon>
        <taxon>Pseudomonadati</taxon>
        <taxon>Pseudomonadota</taxon>
        <taxon>Gammaproteobacteria</taxon>
        <taxon>Alteromonadales</taxon>
        <taxon>Idiomarinaceae</taxon>
        <taxon>Pseudidiomarina</taxon>
    </lineage>
</organism>
<dbReference type="EC" id="1.1.1.3" evidence="4"/>
<evidence type="ECO:0000313" key="15">
    <source>
        <dbReference type="EMBL" id="RUO72128.1"/>
    </source>
</evidence>
<evidence type="ECO:0000256" key="11">
    <source>
        <dbReference type="ARBA" id="ARBA00049031"/>
    </source>
</evidence>
<proteinExistence type="inferred from homology"/>
<dbReference type="FunFam" id="3.30.360.10:FF:000006">
    <property type="entry name" value="Bifunctional aspartokinase/homoserine dehydrogenase"/>
    <property type="match status" value="1"/>
</dbReference>
<dbReference type="PROSITE" id="PS01042">
    <property type="entry name" value="HOMOSER_DHGENASE"/>
    <property type="match status" value="1"/>
</dbReference>
<evidence type="ECO:0000256" key="6">
    <source>
        <dbReference type="ARBA" id="ARBA00022697"/>
    </source>
</evidence>
<dbReference type="GO" id="GO:0009090">
    <property type="term" value="P:homoserine biosynthetic process"/>
    <property type="evidence" value="ECO:0007669"/>
    <property type="project" value="UniProtKB-ARBA"/>
</dbReference>
<evidence type="ECO:0000256" key="1">
    <source>
        <dbReference type="ARBA" id="ARBA00001920"/>
    </source>
</evidence>
<evidence type="ECO:0000256" key="4">
    <source>
        <dbReference type="ARBA" id="ARBA00013213"/>
    </source>
</evidence>
<dbReference type="InterPro" id="IPR001342">
    <property type="entry name" value="HDH_cat"/>
</dbReference>
<evidence type="ECO:0000259" key="13">
    <source>
        <dbReference type="Pfam" id="PF00742"/>
    </source>
</evidence>